<evidence type="ECO:0000256" key="7">
    <source>
        <dbReference type="SAM" id="MobiDB-lite"/>
    </source>
</evidence>
<reference evidence="10 11" key="1">
    <citation type="journal article" date="2018" name="Int. J. Syst. Evol. Microbiol.">
        <title>Uliginosibacterium sediminicola sp. nov., isolated from freshwater sediment.</title>
        <authorList>
            <person name="Hwang W.M."/>
            <person name="Kim S.M."/>
            <person name="Kang K."/>
            <person name="Ahn T.Y."/>
        </authorList>
    </citation>
    <scope>NUCLEOTIDE SEQUENCE [LARGE SCALE GENOMIC DNA]</scope>
    <source>
        <strain evidence="10 11">M1-21</strain>
    </source>
</reference>
<dbReference type="SUPFAM" id="SSF52172">
    <property type="entry name" value="CheY-like"/>
    <property type="match status" value="1"/>
</dbReference>
<gene>
    <name evidence="10" type="ORF">ABDB84_10965</name>
</gene>
<keyword evidence="11" id="KW-1185">Reference proteome</keyword>
<dbReference type="PRINTS" id="PR01590">
    <property type="entry name" value="HTHFIS"/>
</dbReference>
<keyword evidence="5" id="KW-0804">Transcription</keyword>
<dbReference type="InterPro" id="IPR025944">
    <property type="entry name" value="Sigma_54_int_dom_CS"/>
</dbReference>
<evidence type="ECO:0000313" key="10">
    <source>
        <dbReference type="EMBL" id="MEN3068999.1"/>
    </source>
</evidence>
<feature type="region of interest" description="Disordered" evidence="7">
    <location>
        <begin position="396"/>
        <end position="417"/>
    </location>
</feature>
<keyword evidence="6" id="KW-0597">Phosphoprotein</keyword>
<name>A0ABU9YZK6_9RHOO</name>
<dbReference type="InterPro" id="IPR025662">
    <property type="entry name" value="Sigma_54_int_dom_ATP-bd_1"/>
</dbReference>
<dbReference type="InterPro" id="IPR058031">
    <property type="entry name" value="AAA_lid_NorR"/>
</dbReference>
<dbReference type="SUPFAM" id="SSF46689">
    <property type="entry name" value="Homeodomain-like"/>
    <property type="match status" value="1"/>
</dbReference>
<evidence type="ECO:0000259" key="9">
    <source>
        <dbReference type="PROSITE" id="PS50110"/>
    </source>
</evidence>
<dbReference type="PROSITE" id="PS00675">
    <property type="entry name" value="SIGMA54_INTERACT_1"/>
    <property type="match status" value="1"/>
</dbReference>
<dbReference type="SUPFAM" id="SSF52540">
    <property type="entry name" value="P-loop containing nucleoside triphosphate hydrolases"/>
    <property type="match status" value="1"/>
</dbReference>
<dbReference type="Pfam" id="PF00072">
    <property type="entry name" value="Response_reg"/>
    <property type="match status" value="1"/>
</dbReference>
<dbReference type="PANTHER" id="PTHR32071">
    <property type="entry name" value="TRANSCRIPTIONAL REGULATORY PROTEIN"/>
    <property type="match status" value="1"/>
</dbReference>
<dbReference type="PROSITE" id="PS50110">
    <property type="entry name" value="RESPONSE_REGULATORY"/>
    <property type="match status" value="1"/>
</dbReference>
<proteinExistence type="predicted"/>
<keyword evidence="1" id="KW-0547">Nucleotide-binding</keyword>
<dbReference type="Gene3D" id="1.10.8.60">
    <property type="match status" value="1"/>
</dbReference>
<dbReference type="SMART" id="SM00382">
    <property type="entry name" value="AAA"/>
    <property type="match status" value="1"/>
</dbReference>
<feature type="domain" description="Sigma-54 factor interaction" evidence="8">
    <location>
        <begin position="148"/>
        <end position="380"/>
    </location>
</feature>
<dbReference type="PROSITE" id="PS00688">
    <property type="entry name" value="SIGMA54_INTERACT_3"/>
    <property type="match status" value="1"/>
</dbReference>
<dbReference type="InterPro" id="IPR009057">
    <property type="entry name" value="Homeodomain-like_sf"/>
</dbReference>
<dbReference type="Proteomes" id="UP001410394">
    <property type="component" value="Unassembled WGS sequence"/>
</dbReference>
<dbReference type="Pfam" id="PF02954">
    <property type="entry name" value="HTH_8"/>
    <property type="match status" value="1"/>
</dbReference>
<feature type="modified residue" description="4-aspartylphosphate" evidence="6">
    <location>
        <position position="60"/>
    </location>
</feature>
<comment type="caution">
    <text evidence="10">The sequence shown here is derived from an EMBL/GenBank/DDBJ whole genome shotgun (WGS) entry which is preliminary data.</text>
</comment>
<dbReference type="InterPro" id="IPR027417">
    <property type="entry name" value="P-loop_NTPase"/>
</dbReference>
<sequence length="501" mass="55022">MSSLAKPRPRLLLVDDDPLIIDTLSSLLAEDFEIVKAGNRADAIALLRTSQQLAQLALIDLGLPPQRNYPDEGFALISELLALDPDCKIIVFSGRDEESYARQARTLGALEFLVKPVQLSTLRQALWHALQSRDKARAHHKDTALSRIIGESPAIAKTKTLLQGLAQSRFPVLIEGESGVGKEMVAQALHELSTAASKVPQSFIALNCAAISPGLIESTLFGHVRGAFTGAQSAQAGYFEEAGEGTLFLDEIGELPLELQPKLLRALENGEYQRVGETRSHRVRARILAATNRNLQREVQAGRFRADLFHRLSVLRVRIPPLRDTGNDRALLLEHYLQYYSAQMNTQPFRLSPEAMRSWLAYDFPGNVRELRNIVIRMLTRYAGQIVGEAALKEELESDQDTAPEEQISTTSTATLPSLKELPVGQPEISALEGGLSLPAILRQIERDYIAAALQKSRGNMSLAAKLLGINRSTLYNRIETLERNGASFGNNTEGPAPGGN</sequence>
<dbReference type="Gene3D" id="1.10.10.60">
    <property type="entry name" value="Homeodomain-like"/>
    <property type="match status" value="1"/>
</dbReference>
<feature type="domain" description="Response regulatory" evidence="9">
    <location>
        <begin position="10"/>
        <end position="130"/>
    </location>
</feature>
<dbReference type="RefSeq" id="WP_345919770.1">
    <property type="nucleotide sequence ID" value="NZ_JBDIVE010000005.1"/>
</dbReference>
<dbReference type="Gene3D" id="3.40.50.2300">
    <property type="match status" value="1"/>
</dbReference>
<organism evidence="10 11">
    <name type="scientific">Uliginosibacterium sediminicola</name>
    <dbReference type="NCBI Taxonomy" id="2024550"/>
    <lineage>
        <taxon>Bacteria</taxon>
        <taxon>Pseudomonadati</taxon>
        <taxon>Pseudomonadota</taxon>
        <taxon>Betaproteobacteria</taxon>
        <taxon>Rhodocyclales</taxon>
        <taxon>Zoogloeaceae</taxon>
        <taxon>Uliginosibacterium</taxon>
    </lineage>
</organism>
<feature type="compositionally biased region" description="Polar residues" evidence="7">
    <location>
        <begin position="407"/>
        <end position="416"/>
    </location>
</feature>
<evidence type="ECO:0000259" key="8">
    <source>
        <dbReference type="PROSITE" id="PS50045"/>
    </source>
</evidence>
<dbReference type="PROSITE" id="PS50045">
    <property type="entry name" value="SIGMA54_INTERACT_4"/>
    <property type="match status" value="1"/>
</dbReference>
<dbReference type="SMART" id="SM00448">
    <property type="entry name" value="REC"/>
    <property type="match status" value="1"/>
</dbReference>
<evidence type="ECO:0000256" key="5">
    <source>
        <dbReference type="ARBA" id="ARBA00023163"/>
    </source>
</evidence>
<dbReference type="InterPro" id="IPR001789">
    <property type="entry name" value="Sig_transdc_resp-reg_receiver"/>
</dbReference>
<dbReference type="InterPro" id="IPR003593">
    <property type="entry name" value="AAA+_ATPase"/>
</dbReference>
<dbReference type="InterPro" id="IPR002078">
    <property type="entry name" value="Sigma_54_int"/>
</dbReference>
<dbReference type="EMBL" id="JBDIVE010000005">
    <property type="protein sequence ID" value="MEN3068999.1"/>
    <property type="molecule type" value="Genomic_DNA"/>
</dbReference>
<accession>A0ABU9YZK6</accession>
<evidence type="ECO:0000256" key="3">
    <source>
        <dbReference type="ARBA" id="ARBA00023015"/>
    </source>
</evidence>
<evidence type="ECO:0000256" key="1">
    <source>
        <dbReference type="ARBA" id="ARBA00022741"/>
    </source>
</evidence>
<evidence type="ECO:0000256" key="6">
    <source>
        <dbReference type="PROSITE-ProRule" id="PRU00169"/>
    </source>
</evidence>
<evidence type="ECO:0000256" key="4">
    <source>
        <dbReference type="ARBA" id="ARBA00023125"/>
    </source>
</evidence>
<dbReference type="CDD" id="cd00009">
    <property type="entry name" value="AAA"/>
    <property type="match status" value="1"/>
</dbReference>
<protein>
    <submittedName>
        <fullName evidence="10">Sigma-54 dependent transcriptional regulator</fullName>
    </submittedName>
</protein>
<dbReference type="Pfam" id="PF25601">
    <property type="entry name" value="AAA_lid_14"/>
    <property type="match status" value="1"/>
</dbReference>
<dbReference type="PANTHER" id="PTHR32071:SF117">
    <property type="entry name" value="PTS-DEPENDENT DIHYDROXYACETONE KINASE OPERON REGULATORY PROTEIN-RELATED"/>
    <property type="match status" value="1"/>
</dbReference>
<dbReference type="Pfam" id="PF00158">
    <property type="entry name" value="Sigma54_activat"/>
    <property type="match status" value="1"/>
</dbReference>
<keyword evidence="2" id="KW-0067">ATP-binding</keyword>
<dbReference type="InterPro" id="IPR002197">
    <property type="entry name" value="HTH_Fis"/>
</dbReference>
<evidence type="ECO:0000313" key="11">
    <source>
        <dbReference type="Proteomes" id="UP001410394"/>
    </source>
</evidence>
<dbReference type="InterPro" id="IPR011006">
    <property type="entry name" value="CheY-like_superfamily"/>
</dbReference>
<evidence type="ECO:0000256" key="2">
    <source>
        <dbReference type="ARBA" id="ARBA00022840"/>
    </source>
</evidence>
<dbReference type="Gene3D" id="3.40.50.300">
    <property type="entry name" value="P-loop containing nucleotide triphosphate hydrolases"/>
    <property type="match status" value="1"/>
</dbReference>
<keyword evidence="3" id="KW-0805">Transcription regulation</keyword>
<keyword evidence="4" id="KW-0238">DNA-binding</keyword>